<organism evidence="2 3">
    <name type="scientific">Massilia rubra</name>
    <dbReference type="NCBI Taxonomy" id="2607910"/>
    <lineage>
        <taxon>Bacteria</taxon>
        <taxon>Pseudomonadati</taxon>
        <taxon>Pseudomonadota</taxon>
        <taxon>Betaproteobacteria</taxon>
        <taxon>Burkholderiales</taxon>
        <taxon>Oxalobacteraceae</taxon>
        <taxon>Telluria group</taxon>
        <taxon>Massilia</taxon>
    </lineage>
</organism>
<accession>A0ABX0LNE9</accession>
<dbReference type="Proteomes" id="UP000785613">
    <property type="component" value="Unassembled WGS sequence"/>
</dbReference>
<dbReference type="SUPFAM" id="SSF54909">
    <property type="entry name" value="Dimeric alpha+beta barrel"/>
    <property type="match status" value="1"/>
</dbReference>
<dbReference type="InterPro" id="IPR007138">
    <property type="entry name" value="ABM_dom"/>
</dbReference>
<sequence length="140" mass="15271">MRRHHNLPSANPTDHTSCIVAQYTMYGWPQPWPAGGCHPQEHTMFARVAHVQAKPEKIGEVVALYTSSVMPVLQQLQGFKGTYLLTDPDTGKGMSITLWETEADRLASDSEAALHGPIVQVMPLLAAPPVVLGFDAIEVV</sequence>
<dbReference type="Pfam" id="PF03992">
    <property type="entry name" value="ABM"/>
    <property type="match status" value="1"/>
</dbReference>
<evidence type="ECO:0000313" key="3">
    <source>
        <dbReference type="Proteomes" id="UP000785613"/>
    </source>
</evidence>
<dbReference type="EMBL" id="VUYU01000016">
    <property type="protein sequence ID" value="NHZ36143.1"/>
    <property type="molecule type" value="Genomic_DNA"/>
</dbReference>
<dbReference type="Gene3D" id="3.30.70.100">
    <property type="match status" value="1"/>
</dbReference>
<name>A0ABX0LNE9_9BURK</name>
<protein>
    <recommendedName>
        <fullName evidence="1">ABM domain-containing protein</fullName>
    </recommendedName>
</protein>
<comment type="caution">
    <text evidence="2">The sequence shown here is derived from an EMBL/GenBank/DDBJ whole genome shotgun (WGS) entry which is preliminary data.</text>
</comment>
<keyword evidence="3" id="KW-1185">Reference proteome</keyword>
<feature type="domain" description="ABM" evidence="1">
    <location>
        <begin position="44"/>
        <end position="104"/>
    </location>
</feature>
<gene>
    <name evidence="2" type="ORF">F0185_21480</name>
</gene>
<dbReference type="InterPro" id="IPR011008">
    <property type="entry name" value="Dimeric_a/b-barrel"/>
</dbReference>
<reference evidence="2 3" key="1">
    <citation type="submission" date="2019-09" db="EMBL/GenBank/DDBJ databases">
        <title>Taxonomy of Antarctic Massilia spp.: description of Massilia rubra sp. nov., Massilia aquatica sp. nov., Massilia mucilaginosa sp. nov., Massilia frigida sp. nov. isolated from streams, lakes and regoliths.</title>
        <authorList>
            <person name="Holochova P."/>
            <person name="Sedlacek I."/>
            <person name="Kralova S."/>
            <person name="Maslanova I."/>
            <person name="Busse H.-J."/>
            <person name="Stankova E."/>
            <person name="Vrbovska V."/>
            <person name="Kovarovic V."/>
            <person name="Bartak M."/>
            <person name="Svec P."/>
            <person name="Pantucek R."/>
        </authorList>
    </citation>
    <scope>NUCLEOTIDE SEQUENCE [LARGE SCALE GENOMIC DNA]</scope>
    <source>
        <strain evidence="2 3">CCM 8692</strain>
    </source>
</reference>
<proteinExistence type="predicted"/>
<evidence type="ECO:0000259" key="1">
    <source>
        <dbReference type="Pfam" id="PF03992"/>
    </source>
</evidence>
<evidence type="ECO:0000313" key="2">
    <source>
        <dbReference type="EMBL" id="NHZ36143.1"/>
    </source>
</evidence>